<accession>N6YN28</accession>
<keyword evidence="2" id="KW-1185">Reference proteome</keyword>
<reference evidence="1 2" key="1">
    <citation type="submission" date="2012-09" db="EMBL/GenBank/DDBJ databases">
        <title>Draft Genome Sequences of 6 Strains from Genus Thauera.</title>
        <authorList>
            <person name="Liu B."/>
            <person name="Shapleigh J.P."/>
            <person name="Frostegard A.H."/>
        </authorList>
    </citation>
    <scope>NUCLEOTIDE SEQUENCE [LARGE SCALE GENOMIC DNA]</scope>
    <source>
        <strain evidence="2">47Lol / DSM 12138</strain>
    </source>
</reference>
<protein>
    <submittedName>
        <fullName evidence="1">Uncharacterized protein</fullName>
    </submittedName>
</protein>
<dbReference type="OrthoDB" id="8442303at2"/>
<evidence type="ECO:0000313" key="1">
    <source>
        <dbReference type="EMBL" id="ENO83573.1"/>
    </source>
</evidence>
<gene>
    <name evidence="1" type="ORF">C666_18715</name>
</gene>
<dbReference type="EMBL" id="AMXE01000154">
    <property type="protein sequence ID" value="ENO83573.1"/>
    <property type="molecule type" value="Genomic_DNA"/>
</dbReference>
<organism evidence="1 2">
    <name type="scientific">Thauera linaloolentis (strain DSM 12138 / JCM 21573 / CCUG 41526 / CIP 105981 / IAM 15112 / NBRC 102519 / 47Lol)</name>
    <dbReference type="NCBI Taxonomy" id="1123367"/>
    <lineage>
        <taxon>Bacteria</taxon>
        <taxon>Pseudomonadati</taxon>
        <taxon>Pseudomonadota</taxon>
        <taxon>Betaproteobacteria</taxon>
        <taxon>Rhodocyclales</taxon>
        <taxon>Zoogloeaceae</taxon>
        <taxon>Thauera</taxon>
    </lineage>
</organism>
<dbReference type="RefSeq" id="WP_004348649.1">
    <property type="nucleotide sequence ID" value="NZ_AMXE01000154.1"/>
</dbReference>
<dbReference type="AlphaFoldDB" id="N6YN28"/>
<dbReference type="Proteomes" id="UP000013232">
    <property type="component" value="Unassembled WGS sequence"/>
</dbReference>
<sequence length="273" mass="30474">MAVREFTAEGAVHLFSGLPSALRPAHIFQAVDDEQLRAQLVGCNLYLVTCRRRILVDPRFIDLSGDTITGHLCVARDGWVALPFRFRLSFEHHLGHPESLEVMVATGGTHVAVRRGGATIFIASHVIVAQAECDLTAEERDLHVLYVGQGIGRTGSKLAIDRLSSHATLQRILADMHTYHPDTEVLLLLYRFDQSRTIVSTGGDMNLEVAAGTTEDGLHLKQLCDARIDRRARISLAEAALINYFQPPYNVTFRKTNFAMQRKLRLLREVLSH</sequence>
<proteinExistence type="predicted"/>
<comment type="caution">
    <text evidence="1">The sequence shown here is derived from an EMBL/GenBank/DDBJ whole genome shotgun (WGS) entry which is preliminary data.</text>
</comment>
<dbReference type="STRING" id="1123367.GCA_000621305_03798"/>
<evidence type="ECO:0000313" key="2">
    <source>
        <dbReference type="Proteomes" id="UP000013232"/>
    </source>
</evidence>
<name>N6YN28_THAL4</name>
<dbReference type="eggNOG" id="ENOG5030D4X">
    <property type="taxonomic scope" value="Bacteria"/>
</dbReference>